<dbReference type="Proteomes" id="UP000244152">
    <property type="component" value="Unassembled WGS sequence"/>
</dbReference>
<protein>
    <submittedName>
        <fullName evidence="2">Putative membrane protein</fullName>
    </submittedName>
</protein>
<accession>A0A2T5I530</accession>
<feature type="transmembrane region" description="Helical" evidence="1">
    <location>
        <begin position="121"/>
        <end position="140"/>
    </location>
</feature>
<dbReference type="EMBL" id="QAOK01000040">
    <property type="protein sequence ID" value="PTQ78924.1"/>
    <property type="molecule type" value="Genomic_DNA"/>
</dbReference>
<dbReference type="Pfam" id="PF10011">
    <property type="entry name" value="DUF2254"/>
    <property type="match status" value="1"/>
</dbReference>
<feature type="transmembrane region" description="Helical" evidence="1">
    <location>
        <begin position="152"/>
        <end position="172"/>
    </location>
</feature>
<dbReference type="InterPro" id="IPR018723">
    <property type="entry name" value="DUF2254_membrane"/>
</dbReference>
<proteinExistence type="predicted"/>
<gene>
    <name evidence="2" type="ORF">C8R21_1409</name>
</gene>
<organism evidence="2 3">
    <name type="scientific">Nitrosospira multiformis</name>
    <dbReference type="NCBI Taxonomy" id="1231"/>
    <lineage>
        <taxon>Bacteria</taxon>
        <taxon>Pseudomonadati</taxon>
        <taxon>Pseudomonadota</taxon>
        <taxon>Betaproteobacteria</taxon>
        <taxon>Nitrosomonadales</taxon>
        <taxon>Nitrosomonadaceae</taxon>
        <taxon>Nitrosospira</taxon>
    </lineage>
</organism>
<feature type="transmembrane region" description="Helical" evidence="1">
    <location>
        <begin position="20"/>
        <end position="47"/>
    </location>
</feature>
<evidence type="ECO:0000313" key="3">
    <source>
        <dbReference type="Proteomes" id="UP000244152"/>
    </source>
</evidence>
<keyword evidence="1" id="KW-0472">Membrane</keyword>
<feature type="transmembrane region" description="Helical" evidence="1">
    <location>
        <begin position="75"/>
        <end position="100"/>
    </location>
</feature>
<keyword evidence="1" id="KW-0812">Transmembrane</keyword>
<comment type="caution">
    <text evidence="2">The sequence shown here is derived from an EMBL/GenBank/DDBJ whole genome shotgun (WGS) entry which is preliminary data.</text>
</comment>
<name>A0A2T5I530_9PROT</name>
<keyword evidence="1" id="KW-1133">Transmembrane helix</keyword>
<dbReference type="AlphaFoldDB" id="A0A2T5I530"/>
<evidence type="ECO:0000313" key="2">
    <source>
        <dbReference type="EMBL" id="PTQ78924.1"/>
    </source>
</evidence>
<evidence type="ECO:0000256" key="1">
    <source>
        <dbReference type="SAM" id="Phobius"/>
    </source>
</evidence>
<reference evidence="2 3" key="1">
    <citation type="submission" date="2018-04" db="EMBL/GenBank/DDBJ databases">
        <title>Active sludge and wastewater microbial communities from Klosterneuburg, Austria.</title>
        <authorList>
            <person name="Wagner M."/>
        </authorList>
    </citation>
    <scope>NUCLEOTIDE SEQUENCE [LARGE SCALE GENOMIC DNA]</scope>
    <source>
        <strain evidence="2 3">Nl12</strain>
    </source>
</reference>
<sequence>MTSEIHFCLLEQAMKKPQQLWIYLRSSFWFTPSLIVAGSIALAISLINADSVVNNEILTEWPRLFGAGAEGSRQMLATIASSMMTVVGVTFSMTLVTLALASNQYTSRVLGNFMRSTITQVALGAFAGIFAYCLIVLRVIRGGDESAFVPSLAVLIGVVLALIGISVLILFIHHIATSIQASNIICSVADETLAAIERVFPEKGALVEEEDEECLGHISRKLDWHIVPATASGYIESIDYASLEDLACQRNIIIRMNYGIGDFVVKSMVLASITGPDPDDKTMQALCSAYSIGSRRTIEQDPEFGIRQIVDIALKALSPGINDTTTAVTCVDYLASILCHVAPRKFPSRIHYEKGKPRLITVWPTFGILMEASFDQIRRNSEGNVTLMTRMLDALQTIETQTASVDRREALREQAQRIAEVAYRSVESPYDLAIIDARLARVCTALEEEAGQGE</sequence>